<dbReference type="GO" id="GO:0005886">
    <property type="term" value="C:plasma membrane"/>
    <property type="evidence" value="ECO:0007669"/>
    <property type="project" value="UniProtKB-SubCell"/>
</dbReference>
<dbReference type="PANTHER" id="PTHR43005:SF1">
    <property type="entry name" value="SPERMIDINE_PUTRESCINE TRANSPORT SYSTEM PERMEASE PROTEIN"/>
    <property type="match status" value="1"/>
</dbReference>
<evidence type="ECO:0000256" key="2">
    <source>
        <dbReference type="ARBA" id="ARBA00022448"/>
    </source>
</evidence>
<evidence type="ECO:0000256" key="5">
    <source>
        <dbReference type="ARBA" id="ARBA00022989"/>
    </source>
</evidence>
<dbReference type="PANTHER" id="PTHR43005">
    <property type="entry name" value="BLR7065 PROTEIN"/>
    <property type="match status" value="1"/>
</dbReference>
<dbReference type="EMBL" id="BLIP01000003">
    <property type="protein sequence ID" value="GFE27403.1"/>
    <property type="molecule type" value="Genomic_DNA"/>
</dbReference>
<keyword evidence="3" id="KW-1003">Cell membrane</keyword>
<accession>A0A640TTJ3</accession>
<gene>
    <name evidence="10" type="ORF">Sliba_78560</name>
</gene>
<feature type="transmembrane region" description="Helical" evidence="7">
    <location>
        <begin position="129"/>
        <end position="153"/>
    </location>
</feature>
<evidence type="ECO:0000259" key="9">
    <source>
        <dbReference type="PROSITE" id="PS50928"/>
    </source>
</evidence>
<comment type="caution">
    <text evidence="10">The sequence shown here is derived from an EMBL/GenBank/DDBJ whole genome shotgun (WGS) entry which is preliminary data.</text>
</comment>
<dbReference type="PROSITE" id="PS50928">
    <property type="entry name" value="ABC_TM1"/>
    <property type="match status" value="1"/>
</dbReference>
<feature type="transmembrane region" description="Helical" evidence="7">
    <location>
        <begin position="231"/>
        <end position="253"/>
    </location>
</feature>
<feature type="region of interest" description="Disordered" evidence="8">
    <location>
        <begin position="1"/>
        <end position="23"/>
    </location>
</feature>
<feature type="transmembrane region" description="Helical" evidence="7">
    <location>
        <begin position="33"/>
        <end position="51"/>
    </location>
</feature>
<comment type="subcellular location">
    <subcellularLocation>
        <location evidence="1 7">Cell membrane</location>
        <topology evidence="1 7">Multi-pass membrane protein</topology>
    </subcellularLocation>
</comment>
<keyword evidence="2 7" id="KW-0813">Transport</keyword>
<proteinExistence type="inferred from homology"/>
<dbReference type="SUPFAM" id="SSF161098">
    <property type="entry name" value="MetI-like"/>
    <property type="match status" value="1"/>
</dbReference>
<evidence type="ECO:0000256" key="7">
    <source>
        <dbReference type="RuleBase" id="RU363032"/>
    </source>
</evidence>
<dbReference type="AlphaFoldDB" id="A0A640TTJ3"/>
<evidence type="ECO:0000313" key="11">
    <source>
        <dbReference type="Proteomes" id="UP000429552"/>
    </source>
</evidence>
<dbReference type="CDD" id="cd06261">
    <property type="entry name" value="TM_PBP2"/>
    <property type="match status" value="1"/>
</dbReference>
<feature type="transmembrane region" description="Helical" evidence="7">
    <location>
        <begin position="183"/>
        <end position="210"/>
    </location>
</feature>
<evidence type="ECO:0000313" key="10">
    <source>
        <dbReference type="EMBL" id="GFE27403.1"/>
    </source>
</evidence>
<keyword evidence="6 7" id="KW-0472">Membrane</keyword>
<feature type="transmembrane region" description="Helical" evidence="7">
    <location>
        <begin position="90"/>
        <end position="117"/>
    </location>
</feature>
<comment type="similarity">
    <text evidence="7">Belongs to the binding-protein-dependent transport system permease family.</text>
</comment>
<dbReference type="Pfam" id="PF00528">
    <property type="entry name" value="BPD_transp_1"/>
    <property type="match status" value="1"/>
</dbReference>
<evidence type="ECO:0000256" key="1">
    <source>
        <dbReference type="ARBA" id="ARBA00004651"/>
    </source>
</evidence>
<feature type="transmembrane region" description="Helical" evidence="7">
    <location>
        <begin position="289"/>
        <end position="311"/>
    </location>
</feature>
<keyword evidence="4 7" id="KW-0812">Transmembrane</keyword>
<evidence type="ECO:0000256" key="3">
    <source>
        <dbReference type="ARBA" id="ARBA00022475"/>
    </source>
</evidence>
<evidence type="ECO:0000256" key="6">
    <source>
        <dbReference type="ARBA" id="ARBA00023136"/>
    </source>
</evidence>
<organism evidence="10 11">
    <name type="scientific">Streptomyces nigrescens</name>
    <dbReference type="NCBI Taxonomy" id="1920"/>
    <lineage>
        <taxon>Bacteria</taxon>
        <taxon>Bacillati</taxon>
        <taxon>Actinomycetota</taxon>
        <taxon>Actinomycetes</taxon>
        <taxon>Kitasatosporales</taxon>
        <taxon>Streptomycetaceae</taxon>
        <taxon>Streptomyces</taxon>
    </lineage>
</organism>
<keyword evidence="5 7" id="KW-1133">Transmembrane helix</keyword>
<dbReference type="InterPro" id="IPR000515">
    <property type="entry name" value="MetI-like"/>
</dbReference>
<sequence>MVPEVPKSSAAVAGCKRPPPDRSVAPAARGRRLGIGFIVPVVVFVAVFYLYPLARNVVLSFQDYDINSLYSGNAPFIGLGNYRRLLSTPAFATAVVNTVVFVAGSLFFQFTIGLALAEFFRRSFPLSPLLRSLVLIPWLLPLVVGGTLFRWLLDTSNGVVNQILLTLHLVQDPVPWLNTPNTAMASVLICNIWIGVPFNMVILHSGLLAIPTELYEAASLDGARHWQQFRYVTLPQIRPVIGIVVTLGLIYTLKVFDVIWVMTKGGPANATHTITTYAYQLSFGGLSEFGLGAAAGDLLIIVAAVFALLYLRALRADPGARA</sequence>
<feature type="domain" description="ABC transmembrane type-1" evidence="9">
    <location>
        <begin position="95"/>
        <end position="310"/>
    </location>
</feature>
<evidence type="ECO:0000256" key="4">
    <source>
        <dbReference type="ARBA" id="ARBA00022692"/>
    </source>
</evidence>
<name>A0A640TTJ3_STRNI</name>
<evidence type="ECO:0000256" key="8">
    <source>
        <dbReference type="SAM" id="MobiDB-lite"/>
    </source>
</evidence>
<reference evidence="10 11" key="1">
    <citation type="submission" date="2019-12" db="EMBL/GenBank/DDBJ databases">
        <title>Whole genome shotgun sequence of Streptomyces libani subsp. libani NBRC 13452.</title>
        <authorList>
            <person name="Ichikawa N."/>
            <person name="Kimura A."/>
            <person name="Kitahashi Y."/>
            <person name="Komaki H."/>
            <person name="Tamura T."/>
        </authorList>
    </citation>
    <scope>NUCLEOTIDE SEQUENCE [LARGE SCALE GENOMIC DNA]</scope>
    <source>
        <strain evidence="10 11">NBRC 13452</strain>
    </source>
</reference>
<dbReference type="InterPro" id="IPR035906">
    <property type="entry name" value="MetI-like_sf"/>
</dbReference>
<dbReference type="Proteomes" id="UP000429552">
    <property type="component" value="Unassembled WGS sequence"/>
</dbReference>
<dbReference type="GO" id="GO:0055085">
    <property type="term" value="P:transmembrane transport"/>
    <property type="evidence" value="ECO:0007669"/>
    <property type="project" value="InterPro"/>
</dbReference>
<protein>
    <submittedName>
        <fullName evidence="10">Sugar ABC transporter permease</fullName>
    </submittedName>
</protein>
<dbReference type="Gene3D" id="1.10.3720.10">
    <property type="entry name" value="MetI-like"/>
    <property type="match status" value="1"/>
</dbReference>